<protein>
    <submittedName>
        <fullName evidence="4">Unannotated protein</fullName>
    </submittedName>
</protein>
<proteinExistence type="predicted"/>
<evidence type="ECO:0000313" key="2">
    <source>
        <dbReference type="EMBL" id="CAB4542546.1"/>
    </source>
</evidence>
<organism evidence="4">
    <name type="scientific">freshwater metagenome</name>
    <dbReference type="NCBI Taxonomy" id="449393"/>
    <lineage>
        <taxon>unclassified sequences</taxon>
        <taxon>metagenomes</taxon>
        <taxon>ecological metagenomes</taxon>
    </lineage>
</organism>
<dbReference type="EMBL" id="CAEZVV010000025">
    <property type="protein sequence ID" value="CAB4640816.1"/>
    <property type="molecule type" value="Genomic_DNA"/>
</dbReference>
<gene>
    <name evidence="2" type="ORF">UFOPK1495_00288</name>
    <name evidence="3" type="ORF">UFOPK1603_00255</name>
    <name evidence="4" type="ORF">UFOPK1711_00062</name>
    <name evidence="5" type="ORF">UFOPK2143_00634</name>
    <name evidence="6" type="ORF">UFOPK2350_01082</name>
</gene>
<dbReference type="EMBL" id="CAEZSU010000019">
    <property type="protein sequence ID" value="CAB4542546.1"/>
    <property type="molecule type" value="Genomic_DNA"/>
</dbReference>
<dbReference type="PANTHER" id="PTHR11895:SF7">
    <property type="entry name" value="GLUTAMYL-TRNA(GLN) AMIDOTRANSFERASE SUBUNIT A, MITOCHONDRIAL"/>
    <property type="match status" value="1"/>
</dbReference>
<dbReference type="Gene3D" id="3.90.1300.10">
    <property type="entry name" value="Amidase signature (AS) domain"/>
    <property type="match status" value="1"/>
</dbReference>
<accession>A0A6J6DKE1</accession>
<dbReference type="PANTHER" id="PTHR11895">
    <property type="entry name" value="TRANSAMIDASE"/>
    <property type="match status" value="1"/>
</dbReference>
<evidence type="ECO:0000313" key="6">
    <source>
        <dbReference type="EMBL" id="CAB4681841.1"/>
    </source>
</evidence>
<dbReference type="AlphaFoldDB" id="A0A6J6DKE1"/>
<dbReference type="SUPFAM" id="SSF75304">
    <property type="entry name" value="Amidase signature (AS) enzymes"/>
    <property type="match status" value="1"/>
</dbReference>
<feature type="domain" description="Amidase" evidence="1">
    <location>
        <begin position="29"/>
        <end position="457"/>
    </location>
</feature>
<dbReference type="EMBL" id="CAEZTR010000002">
    <property type="protein sequence ID" value="CAB4563505.1"/>
    <property type="molecule type" value="Genomic_DNA"/>
</dbReference>
<evidence type="ECO:0000313" key="5">
    <source>
        <dbReference type="EMBL" id="CAB4640816.1"/>
    </source>
</evidence>
<sequence length="481" mass="50457">MSDTERLLDENDTIGLAALVAAGEVSSLELVDASIARIESRNPALNAVVAKRYEQARAEASKVTSDSPIAGVPFLVKDLNCDVAGLPSTKGSRLFADVIATNDCELTKRFKAAGLLILGNTNTPEMGKAPITESLLFGPAHNPWRLTHSTGGSSGGSAAAVIGGMVTAGHANDGGGSIRIPASECGLYGLKPTRGRTPTWPAAAAFSYPMGIGHAVTRTVRDSAAILDAISGPLAGDPYPSPPAPMAGSFLAALDQDTPKLRIGFSTVSPAGKDMHPAAVEAIERTAMLLESLGHHVEEAAPRWDVAMPANSLAMVMGASGAKVVEDRLAELGRELRDDDIEPFTRFLHDRMLAIDPLRIIEALQQIEIVSRDIASFYDTHDVWLTSTLPVLVPELGVINTSDIDSVFAHAGRFAELTAVFNVTGQPAASIPAGFDPNGLPIGVQIVGRHCSEEILLQLSAQIEAASPWPTIAPWPPTPGS</sequence>
<dbReference type="GO" id="GO:0003824">
    <property type="term" value="F:catalytic activity"/>
    <property type="evidence" value="ECO:0007669"/>
    <property type="project" value="InterPro"/>
</dbReference>
<evidence type="ECO:0000313" key="3">
    <source>
        <dbReference type="EMBL" id="CAB4556865.1"/>
    </source>
</evidence>
<dbReference type="EMBL" id="CAEZTG010000013">
    <property type="protein sequence ID" value="CAB4556865.1"/>
    <property type="molecule type" value="Genomic_DNA"/>
</dbReference>
<evidence type="ECO:0000313" key="4">
    <source>
        <dbReference type="EMBL" id="CAB4563505.1"/>
    </source>
</evidence>
<dbReference type="InterPro" id="IPR000120">
    <property type="entry name" value="Amidase"/>
</dbReference>
<reference evidence="4" key="1">
    <citation type="submission" date="2020-05" db="EMBL/GenBank/DDBJ databases">
        <authorList>
            <person name="Chiriac C."/>
            <person name="Salcher M."/>
            <person name="Ghai R."/>
            <person name="Kavagutti S V."/>
        </authorList>
    </citation>
    <scope>NUCLEOTIDE SEQUENCE</scope>
</reference>
<dbReference type="InterPro" id="IPR023631">
    <property type="entry name" value="Amidase_dom"/>
</dbReference>
<dbReference type="Pfam" id="PF01425">
    <property type="entry name" value="Amidase"/>
    <property type="match status" value="1"/>
</dbReference>
<evidence type="ECO:0000259" key="1">
    <source>
        <dbReference type="Pfam" id="PF01425"/>
    </source>
</evidence>
<dbReference type="EMBL" id="CAEZXE010000091">
    <property type="protein sequence ID" value="CAB4681841.1"/>
    <property type="molecule type" value="Genomic_DNA"/>
</dbReference>
<name>A0A6J6DKE1_9ZZZZ</name>
<dbReference type="InterPro" id="IPR036928">
    <property type="entry name" value="AS_sf"/>
</dbReference>